<dbReference type="PANTHER" id="PTHR43386:SF1">
    <property type="entry name" value="D,D-DIPEPTIDE TRANSPORT SYSTEM PERMEASE PROTEIN DDPC-RELATED"/>
    <property type="match status" value="1"/>
</dbReference>
<reference evidence="9" key="1">
    <citation type="journal article" date="2012" name="Environ. Microbiol.">
        <title>Genomic content of uncultured Bacteroidetes from contrasting oceanic provinces in the North Atlantic Ocean.</title>
        <authorList>
            <person name="Gomez-Pereira P.R."/>
            <person name="Schuler M."/>
            <person name="Fuchs B.M."/>
            <person name="Bennke C."/>
            <person name="Teeling H."/>
            <person name="Waldmann J."/>
            <person name="Richter M."/>
            <person name="Barbe V."/>
            <person name="Bataille E."/>
            <person name="Glockner F.O."/>
            <person name="Amann R."/>
        </authorList>
    </citation>
    <scope>NUCLEOTIDE SEQUENCE</scope>
</reference>
<keyword evidence="3" id="KW-1003">Cell membrane</keyword>
<feature type="transmembrane region" description="Helical" evidence="7">
    <location>
        <begin position="168"/>
        <end position="191"/>
    </location>
</feature>
<feature type="transmembrane region" description="Helical" evidence="7">
    <location>
        <begin position="237"/>
        <end position="256"/>
    </location>
</feature>
<organism evidence="9">
    <name type="scientific">uncultured Flavobacteriia bacterium</name>
    <dbReference type="NCBI Taxonomy" id="212695"/>
    <lineage>
        <taxon>Bacteria</taxon>
        <taxon>Pseudomonadati</taxon>
        <taxon>Bacteroidota</taxon>
        <taxon>Flavobacteriia</taxon>
        <taxon>environmental samples</taxon>
    </lineage>
</organism>
<keyword evidence="2 7" id="KW-0813">Transport</keyword>
<sequence length="398" mass="44095">MSNNNLLYRQAQSPMVMKIATWIIGTFLVIGLCSRFIANDMPLLANYEGSVSSPATLELLSDIGIVDSRIYDETKFRWKIMPPIPYSSDQLNSRVNVSVGPLDNQEVSSLRYRHWFGTDQLGRDVLAGLVHGTNIAVKVGLLSVFFSLLLGLYLGLLSGYFGDNGWKINIFALLIGTLIKALGLYYILYPLVVDPGLFYYLILALIVTVLQLALYKFIPGSTKPSISLPIDLITTKIIEVLNSIPTLFIILAFLAIFTKPSIWNVIIIISIIGWPKFARLVRAEILQIKNIAYIESAKSIGLSDFQIILKHALPNAITSVISITAFAISGAILLESTLSFLGLGIPLDQVSWGSMLADARVNFSSWWLALFPGLAIFFVLISFYIIGNQLNEKMNARH</sequence>
<feature type="transmembrane region" description="Helical" evidence="7">
    <location>
        <begin position="320"/>
        <end position="345"/>
    </location>
</feature>
<evidence type="ECO:0000259" key="8">
    <source>
        <dbReference type="PROSITE" id="PS50928"/>
    </source>
</evidence>
<dbReference type="PANTHER" id="PTHR43386">
    <property type="entry name" value="OLIGOPEPTIDE TRANSPORT SYSTEM PERMEASE PROTEIN APPC"/>
    <property type="match status" value="1"/>
</dbReference>
<dbReference type="GO" id="GO:0005886">
    <property type="term" value="C:plasma membrane"/>
    <property type="evidence" value="ECO:0007669"/>
    <property type="project" value="UniProtKB-SubCell"/>
</dbReference>
<dbReference type="SUPFAM" id="SSF161098">
    <property type="entry name" value="MetI-like"/>
    <property type="match status" value="1"/>
</dbReference>
<dbReference type="InterPro" id="IPR050366">
    <property type="entry name" value="BP-dependent_transpt_permease"/>
</dbReference>
<evidence type="ECO:0000256" key="1">
    <source>
        <dbReference type="ARBA" id="ARBA00004651"/>
    </source>
</evidence>
<comment type="similarity">
    <text evidence="7">Belongs to the binding-protein-dependent transport system permease family.</text>
</comment>
<dbReference type="AlphaFoldDB" id="H6REL4"/>
<evidence type="ECO:0000313" key="9">
    <source>
        <dbReference type="EMBL" id="CCF99475.1"/>
    </source>
</evidence>
<evidence type="ECO:0000256" key="6">
    <source>
        <dbReference type="ARBA" id="ARBA00023136"/>
    </source>
</evidence>
<name>H6REL4_9BACT</name>
<gene>
    <name evidence="9" type="ORF">VIS_S3BGA110021</name>
</gene>
<keyword evidence="5 7" id="KW-1133">Transmembrane helix</keyword>
<dbReference type="PROSITE" id="PS50928">
    <property type="entry name" value="ABC_TM1"/>
    <property type="match status" value="1"/>
</dbReference>
<feature type="transmembrane region" description="Helical" evidence="7">
    <location>
        <begin position="20"/>
        <end position="38"/>
    </location>
</feature>
<dbReference type="GO" id="GO:0055085">
    <property type="term" value="P:transmembrane transport"/>
    <property type="evidence" value="ECO:0007669"/>
    <property type="project" value="InterPro"/>
</dbReference>
<feature type="domain" description="ABC transmembrane type-1" evidence="8">
    <location>
        <begin position="197"/>
        <end position="387"/>
    </location>
</feature>
<feature type="transmembrane region" description="Helical" evidence="7">
    <location>
        <begin position="135"/>
        <end position="156"/>
    </location>
</feature>
<feature type="transmembrane region" description="Helical" evidence="7">
    <location>
        <begin position="365"/>
        <end position="387"/>
    </location>
</feature>
<reference evidence="9" key="2">
    <citation type="submission" date="2012-02" db="EMBL/GenBank/DDBJ databases">
        <authorList>
            <person name="Genoscope - CEA"/>
        </authorList>
    </citation>
    <scope>NUCLEOTIDE SEQUENCE</scope>
</reference>
<dbReference type="Gene3D" id="1.10.3720.10">
    <property type="entry name" value="MetI-like"/>
    <property type="match status" value="1"/>
</dbReference>
<comment type="subcellular location">
    <subcellularLocation>
        <location evidence="1 7">Cell membrane</location>
        <topology evidence="1 7">Multi-pass membrane protein</topology>
    </subcellularLocation>
</comment>
<dbReference type="InterPro" id="IPR035906">
    <property type="entry name" value="MetI-like_sf"/>
</dbReference>
<protein>
    <submittedName>
        <fullName evidence="9">ABC transporter permease protein</fullName>
    </submittedName>
</protein>
<dbReference type="InterPro" id="IPR000515">
    <property type="entry name" value="MetI-like"/>
</dbReference>
<keyword evidence="4 7" id="KW-0812">Transmembrane</keyword>
<evidence type="ECO:0000256" key="5">
    <source>
        <dbReference type="ARBA" id="ARBA00022989"/>
    </source>
</evidence>
<dbReference type="Pfam" id="PF00528">
    <property type="entry name" value="BPD_transp_1"/>
    <property type="match status" value="1"/>
</dbReference>
<dbReference type="CDD" id="cd06261">
    <property type="entry name" value="TM_PBP2"/>
    <property type="match status" value="1"/>
</dbReference>
<keyword evidence="6 7" id="KW-0472">Membrane</keyword>
<proteinExistence type="inferred from homology"/>
<evidence type="ECO:0000256" key="4">
    <source>
        <dbReference type="ARBA" id="ARBA00022692"/>
    </source>
</evidence>
<feature type="transmembrane region" description="Helical" evidence="7">
    <location>
        <begin position="262"/>
        <end position="281"/>
    </location>
</feature>
<evidence type="ECO:0000256" key="2">
    <source>
        <dbReference type="ARBA" id="ARBA00022448"/>
    </source>
</evidence>
<evidence type="ECO:0000256" key="3">
    <source>
        <dbReference type="ARBA" id="ARBA00022475"/>
    </source>
</evidence>
<evidence type="ECO:0000256" key="7">
    <source>
        <dbReference type="RuleBase" id="RU363032"/>
    </source>
</evidence>
<dbReference type="EMBL" id="FO117580">
    <property type="protein sequence ID" value="CCF99475.1"/>
    <property type="molecule type" value="Genomic_DNA"/>
</dbReference>
<accession>H6REL4</accession>
<feature type="transmembrane region" description="Helical" evidence="7">
    <location>
        <begin position="197"/>
        <end position="217"/>
    </location>
</feature>